<accession>A0A9X2L9S6</accession>
<dbReference type="EMBL" id="JANIBC010000002">
    <property type="protein sequence ID" value="MCQ8184762.1"/>
    <property type="molecule type" value="Genomic_DNA"/>
</dbReference>
<feature type="domain" description="Type ISP restriction-modification enzyme coupler" evidence="1">
    <location>
        <begin position="156"/>
        <end position="275"/>
    </location>
</feature>
<dbReference type="Pfam" id="PF22240">
    <property type="entry name" value="ISP_coupler"/>
    <property type="match status" value="1"/>
</dbReference>
<dbReference type="AlphaFoldDB" id="A0A9X2L9S6"/>
<organism evidence="2 3">
    <name type="scientific">Parvularcula maris</name>
    <dbReference type="NCBI Taxonomy" id="2965077"/>
    <lineage>
        <taxon>Bacteria</taxon>
        <taxon>Pseudomonadati</taxon>
        <taxon>Pseudomonadota</taxon>
        <taxon>Alphaproteobacteria</taxon>
        <taxon>Parvularculales</taxon>
        <taxon>Parvularculaceae</taxon>
        <taxon>Parvularcula</taxon>
    </lineage>
</organism>
<dbReference type="RefSeq" id="WP_256618612.1">
    <property type="nucleotide sequence ID" value="NZ_JANIBC010000002.1"/>
</dbReference>
<proteinExistence type="predicted"/>
<protein>
    <recommendedName>
        <fullName evidence="1">Type ISP restriction-modification enzyme coupler domain-containing protein</fullName>
    </recommendedName>
</protein>
<sequence length="277" mass="32180">MSVQRVQGFLNELSRLRQMAGHVNEQTIRPAFRDLLRDWCRSEELHLLEEHPHTTAKNRTVYPDGTIVHDLRVPHGYWEAKDTKDDLDEEIADKLRKGYPDTNIIYENAAVAVLRQNGRSVMRTDMTEPEGLSELLTLFFRWERPEIRDWRSAVRQFQADLPAVVEQLREQISAAYAANDDFRDKAEDFLDHARSTINPMIGEADIREMLIQHVLTEDIFNHVFNDSDFHRENNVAKTLYDLEKLFFRGKVKRGTLKALEPYYAAIRAAAASITSHC</sequence>
<name>A0A9X2L9S6_9PROT</name>
<dbReference type="Proteomes" id="UP001142610">
    <property type="component" value="Unassembled WGS sequence"/>
</dbReference>
<dbReference type="InterPro" id="IPR053980">
    <property type="entry name" value="ISP_coupler"/>
</dbReference>
<keyword evidence="3" id="KW-1185">Reference proteome</keyword>
<evidence type="ECO:0000313" key="3">
    <source>
        <dbReference type="Proteomes" id="UP001142610"/>
    </source>
</evidence>
<gene>
    <name evidence="2" type="ORF">NOG11_05110</name>
</gene>
<evidence type="ECO:0000259" key="1">
    <source>
        <dbReference type="Pfam" id="PF22240"/>
    </source>
</evidence>
<evidence type="ECO:0000313" key="2">
    <source>
        <dbReference type="EMBL" id="MCQ8184762.1"/>
    </source>
</evidence>
<comment type="caution">
    <text evidence="2">The sequence shown here is derived from an EMBL/GenBank/DDBJ whole genome shotgun (WGS) entry which is preliminary data.</text>
</comment>
<reference evidence="2" key="1">
    <citation type="submission" date="2022-07" db="EMBL/GenBank/DDBJ databases">
        <title>Parvularcula maris sp. nov., an algicidal bacterium isolated from seawater.</title>
        <authorList>
            <person name="Li F."/>
        </authorList>
    </citation>
    <scope>NUCLEOTIDE SEQUENCE</scope>
    <source>
        <strain evidence="2">BGMRC 0090</strain>
    </source>
</reference>